<dbReference type="OrthoDB" id="10472015at2759"/>
<evidence type="ECO:0000313" key="2">
    <source>
        <dbReference type="Proteomes" id="UP000187283"/>
    </source>
</evidence>
<sequence length="149" mass="16990">MDTIRGKDAHKRQESDDGLVCTQAKECVRTGSVSLLGKHNHTIVRKEIQSNDFPRTARNSRENLVTLIEDQYLSSSDLCYISTQSSRCSEQTDSSNRILSVSGDIRHTELHVWPTRRGSIASRMNKKTKKYYSWFIDNQALGHNSLAFK</sequence>
<proteinExistence type="predicted"/>
<dbReference type="Proteomes" id="UP000187283">
    <property type="component" value="Unassembled WGS sequence"/>
</dbReference>
<gene>
    <name evidence="1" type="ORF">AYI70_g40</name>
</gene>
<keyword evidence="2" id="KW-1185">Reference proteome</keyword>
<accession>A0A1R1YIA8</accession>
<evidence type="ECO:0000313" key="1">
    <source>
        <dbReference type="EMBL" id="OMJ26613.1"/>
    </source>
</evidence>
<comment type="caution">
    <text evidence="1">The sequence shown here is derived from an EMBL/GenBank/DDBJ whole genome shotgun (WGS) entry which is preliminary data.</text>
</comment>
<organism evidence="1 2">
    <name type="scientific">Smittium culicis</name>
    <dbReference type="NCBI Taxonomy" id="133412"/>
    <lineage>
        <taxon>Eukaryota</taxon>
        <taxon>Fungi</taxon>
        <taxon>Fungi incertae sedis</taxon>
        <taxon>Zoopagomycota</taxon>
        <taxon>Kickxellomycotina</taxon>
        <taxon>Harpellomycetes</taxon>
        <taxon>Harpellales</taxon>
        <taxon>Legeriomycetaceae</taxon>
        <taxon>Smittium</taxon>
    </lineage>
</organism>
<protein>
    <submittedName>
        <fullName evidence="1">Uncharacterized protein</fullName>
    </submittedName>
</protein>
<dbReference type="AlphaFoldDB" id="A0A1R1YIA8"/>
<reference evidence="1 2" key="1">
    <citation type="submission" date="2017-01" db="EMBL/GenBank/DDBJ databases">
        <authorList>
            <person name="Mah S.A."/>
            <person name="Swanson W.J."/>
            <person name="Moy G.W."/>
            <person name="Vacquier V.D."/>
        </authorList>
    </citation>
    <scope>NUCLEOTIDE SEQUENCE [LARGE SCALE GENOMIC DNA]</scope>
    <source>
        <strain evidence="1 2">GSMNP</strain>
    </source>
</reference>
<name>A0A1R1YIA8_9FUNG</name>
<dbReference type="EMBL" id="LSSN01000002">
    <property type="protein sequence ID" value="OMJ26613.1"/>
    <property type="molecule type" value="Genomic_DNA"/>
</dbReference>